<dbReference type="AlphaFoldDB" id="A0A6I6JU23"/>
<dbReference type="InterPro" id="IPR001509">
    <property type="entry name" value="Epimerase_deHydtase"/>
</dbReference>
<keyword evidence="3" id="KW-1185">Reference proteome</keyword>
<dbReference type="Pfam" id="PF01370">
    <property type="entry name" value="Epimerase"/>
    <property type="match status" value="1"/>
</dbReference>
<dbReference type="SUPFAM" id="SSF51735">
    <property type="entry name" value="NAD(P)-binding Rossmann-fold domains"/>
    <property type="match status" value="1"/>
</dbReference>
<sequence>MKVLVTGANGLLGSHIVRELLNRKFDVRAMVRKGSNLEALKGLNCEFFKGRITNKTDVEKAVKDCDYAIHAAARTTQTPSQLEAFYKINVQSTKLLFEACVKYKITRFVFVSTANCFGNGTKVFPGNEKNPFPLWLKSSGYAYSKLLAQEMVLNKSGQYELDTVVVNPTFLIGENDVKPSSGEIFFHVVNKRFVFYPPGGKNFVDAKSVAGGVVNAMLKGKKRESYLLAGENLSYVDFFKTVMRITQQNPLLIPVPSWFLKLLGYGGDLLEKWFKVPVQLTSTNAKMICTGNYYSAEKAIKEIDFEVIPLQQSLEKAILWFQKNN</sequence>
<gene>
    <name evidence="2" type="ORF">GM418_12965</name>
</gene>
<organism evidence="2 3">
    <name type="scientific">Maribellus comscasis</name>
    <dbReference type="NCBI Taxonomy" id="2681766"/>
    <lineage>
        <taxon>Bacteria</taxon>
        <taxon>Pseudomonadati</taxon>
        <taxon>Bacteroidota</taxon>
        <taxon>Bacteroidia</taxon>
        <taxon>Marinilabiliales</taxon>
        <taxon>Prolixibacteraceae</taxon>
        <taxon>Maribellus</taxon>
    </lineage>
</organism>
<feature type="domain" description="NAD-dependent epimerase/dehydratase" evidence="1">
    <location>
        <begin position="3"/>
        <end position="191"/>
    </location>
</feature>
<protein>
    <submittedName>
        <fullName evidence="2">NAD-dependent epimerase/dehydratase family protein</fullName>
    </submittedName>
</protein>
<dbReference type="RefSeq" id="WP_158866915.1">
    <property type="nucleotide sequence ID" value="NZ_CP046401.1"/>
</dbReference>
<dbReference type="InterPro" id="IPR036291">
    <property type="entry name" value="NAD(P)-bd_dom_sf"/>
</dbReference>
<evidence type="ECO:0000313" key="3">
    <source>
        <dbReference type="Proteomes" id="UP000428260"/>
    </source>
</evidence>
<evidence type="ECO:0000259" key="1">
    <source>
        <dbReference type="Pfam" id="PF01370"/>
    </source>
</evidence>
<dbReference type="PANTHER" id="PTHR48079">
    <property type="entry name" value="PROTEIN YEEZ"/>
    <property type="match status" value="1"/>
</dbReference>
<dbReference type="Proteomes" id="UP000428260">
    <property type="component" value="Chromosome"/>
</dbReference>
<dbReference type="PANTHER" id="PTHR48079:SF6">
    <property type="entry name" value="NAD(P)-BINDING DOMAIN-CONTAINING PROTEIN-RELATED"/>
    <property type="match status" value="1"/>
</dbReference>
<dbReference type="EMBL" id="CP046401">
    <property type="protein sequence ID" value="QGY44538.1"/>
    <property type="molecule type" value="Genomic_DNA"/>
</dbReference>
<dbReference type="Gene3D" id="3.40.50.720">
    <property type="entry name" value="NAD(P)-binding Rossmann-like Domain"/>
    <property type="match status" value="1"/>
</dbReference>
<reference evidence="2 3" key="1">
    <citation type="submission" date="2019-11" db="EMBL/GenBank/DDBJ databases">
        <authorList>
            <person name="Zheng R.K."/>
            <person name="Sun C.M."/>
        </authorList>
    </citation>
    <scope>NUCLEOTIDE SEQUENCE [LARGE SCALE GENOMIC DNA]</scope>
    <source>
        <strain evidence="2 3">WC007</strain>
    </source>
</reference>
<evidence type="ECO:0000313" key="2">
    <source>
        <dbReference type="EMBL" id="QGY44538.1"/>
    </source>
</evidence>
<dbReference type="GO" id="GO:0004029">
    <property type="term" value="F:aldehyde dehydrogenase (NAD+) activity"/>
    <property type="evidence" value="ECO:0007669"/>
    <property type="project" value="TreeGrafter"/>
</dbReference>
<proteinExistence type="predicted"/>
<dbReference type="KEGG" id="mcos:GM418_12965"/>
<name>A0A6I6JU23_9BACT</name>
<dbReference type="GO" id="GO:0005737">
    <property type="term" value="C:cytoplasm"/>
    <property type="evidence" value="ECO:0007669"/>
    <property type="project" value="TreeGrafter"/>
</dbReference>
<dbReference type="InterPro" id="IPR051783">
    <property type="entry name" value="NAD(P)-dependent_oxidoreduct"/>
</dbReference>
<accession>A0A6I6JU23</accession>